<comment type="caution">
    <text evidence="1">The sequence shown here is derived from an EMBL/GenBank/DDBJ whole genome shotgun (WGS) entry which is preliminary data.</text>
</comment>
<sequence length="67" mass="7125">MNTTAITQLIARAQADLSADRHPQAVLEDVLDALAEIATTPDPDVRTVRQSFGTVEAGSIVIGHISR</sequence>
<accession>A0A8J7GMX4</accession>
<protein>
    <submittedName>
        <fullName evidence="1">Uncharacterized protein</fullName>
    </submittedName>
</protein>
<evidence type="ECO:0000313" key="2">
    <source>
        <dbReference type="Proteomes" id="UP000622552"/>
    </source>
</evidence>
<dbReference type="Proteomes" id="UP000622552">
    <property type="component" value="Unassembled WGS sequence"/>
</dbReference>
<reference evidence="1" key="1">
    <citation type="submission" date="2020-11" db="EMBL/GenBank/DDBJ databases">
        <title>Sequencing the genomes of 1000 actinobacteria strains.</title>
        <authorList>
            <person name="Klenk H.-P."/>
        </authorList>
    </citation>
    <scope>NUCLEOTIDE SEQUENCE</scope>
    <source>
        <strain evidence="1">DSM 45356</strain>
    </source>
</reference>
<dbReference type="RefSeq" id="WP_197006467.1">
    <property type="nucleotide sequence ID" value="NZ_BONS01000006.1"/>
</dbReference>
<name>A0A8J7GMX4_9ACTN</name>
<dbReference type="AlphaFoldDB" id="A0A8J7GMX4"/>
<evidence type="ECO:0000313" key="1">
    <source>
        <dbReference type="EMBL" id="MBG6139853.1"/>
    </source>
</evidence>
<gene>
    <name evidence="1" type="ORF">IW245_006047</name>
</gene>
<organism evidence="1 2">
    <name type="scientific">Longispora fulva</name>
    <dbReference type="NCBI Taxonomy" id="619741"/>
    <lineage>
        <taxon>Bacteria</taxon>
        <taxon>Bacillati</taxon>
        <taxon>Actinomycetota</taxon>
        <taxon>Actinomycetes</taxon>
        <taxon>Micromonosporales</taxon>
        <taxon>Micromonosporaceae</taxon>
        <taxon>Longispora</taxon>
    </lineage>
</organism>
<keyword evidence="2" id="KW-1185">Reference proteome</keyword>
<dbReference type="EMBL" id="JADOUF010000001">
    <property type="protein sequence ID" value="MBG6139853.1"/>
    <property type="molecule type" value="Genomic_DNA"/>
</dbReference>
<proteinExistence type="predicted"/>